<accession>A0A9P7GW62</accession>
<dbReference type="AlphaFoldDB" id="A0A9P7GW62"/>
<dbReference type="Gene3D" id="1.20.58.340">
    <property type="entry name" value="Magnesium transport protein CorA, transmembrane region"/>
    <property type="match status" value="1"/>
</dbReference>
<dbReference type="InterPro" id="IPR002523">
    <property type="entry name" value="MgTranspt_CorA/ZnTranspt_ZntB"/>
</dbReference>
<comment type="caution">
    <text evidence="3">The sequence shown here is derived from an EMBL/GenBank/DDBJ whole genome shotgun (WGS) entry which is preliminary data.</text>
</comment>
<dbReference type="GO" id="GO:0016020">
    <property type="term" value="C:membrane"/>
    <property type="evidence" value="ECO:0007669"/>
    <property type="project" value="InterPro"/>
</dbReference>
<name>A0A9P7GW62_9HYPO</name>
<dbReference type="Proteomes" id="UP000782241">
    <property type="component" value="Unassembled WGS sequence"/>
</dbReference>
<evidence type="ECO:0000313" key="3">
    <source>
        <dbReference type="EMBL" id="KAG5657969.1"/>
    </source>
</evidence>
<keyword evidence="2" id="KW-1133">Transmembrane helix</keyword>
<keyword evidence="1" id="KW-0175">Coiled coil</keyword>
<gene>
    <name evidence="3" type="ORF">KAF25_006920</name>
</gene>
<keyword evidence="4" id="KW-1185">Reference proteome</keyword>
<organism evidence="3 4">
    <name type="scientific">Fusarium avenaceum</name>
    <dbReference type="NCBI Taxonomy" id="40199"/>
    <lineage>
        <taxon>Eukaryota</taxon>
        <taxon>Fungi</taxon>
        <taxon>Dikarya</taxon>
        <taxon>Ascomycota</taxon>
        <taxon>Pezizomycotina</taxon>
        <taxon>Sordariomycetes</taxon>
        <taxon>Hypocreomycetidae</taxon>
        <taxon>Hypocreales</taxon>
        <taxon>Nectriaceae</taxon>
        <taxon>Fusarium</taxon>
        <taxon>Fusarium tricinctum species complex</taxon>
    </lineage>
</organism>
<feature type="coiled-coil region" evidence="1">
    <location>
        <begin position="470"/>
        <end position="497"/>
    </location>
</feature>
<dbReference type="EMBL" id="JAGPUO010000015">
    <property type="protein sequence ID" value="KAG5657969.1"/>
    <property type="molecule type" value="Genomic_DNA"/>
</dbReference>
<evidence type="ECO:0000256" key="1">
    <source>
        <dbReference type="SAM" id="Coils"/>
    </source>
</evidence>
<evidence type="ECO:0000313" key="4">
    <source>
        <dbReference type="Proteomes" id="UP000782241"/>
    </source>
</evidence>
<evidence type="ECO:0000256" key="2">
    <source>
        <dbReference type="SAM" id="Phobius"/>
    </source>
</evidence>
<reference evidence="3" key="1">
    <citation type="submission" date="2021-04" db="EMBL/GenBank/DDBJ databases">
        <title>Draft genome of Fusarium avenaceum strain F156N33, isolated from an atmospheric sample in Virginia.</title>
        <authorList>
            <person name="Yang S."/>
            <person name="Vinatzer B.A."/>
            <person name="Coleman J."/>
        </authorList>
    </citation>
    <scope>NUCLEOTIDE SEQUENCE</scope>
    <source>
        <strain evidence="3">F156N33</strain>
    </source>
</reference>
<keyword evidence="2" id="KW-0472">Membrane</keyword>
<feature type="transmembrane region" description="Helical" evidence="2">
    <location>
        <begin position="539"/>
        <end position="566"/>
    </location>
</feature>
<keyword evidence="2" id="KW-0812">Transmembrane</keyword>
<proteinExistence type="predicted"/>
<protein>
    <submittedName>
        <fullName evidence="3">Uncharacterized protein</fullName>
    </submittedName>
</protein>
<sequence length="599" mass="69940">MTSYPLGDAYQDEKRDQVLRNLGKYSWSCETKDYLSYVKYMAPRWPHLQVLVDFMEVGTIPTRWCRFPEEKGYRDQSPRYTYPREESLRLHEQSSRSSRVNVALLQYKAMQKPDITRFESRKSGLLTSKQLERSANDIKIATETDQFNLFVVEDLSRNVIEILGSTFGIDPQFFRAHITEHVWNNVRDRWRDPSVLDVDARRRDWFQMRFMRSRYFAIEKDLHDAEKETNEFNIIRRIIADDNDTFWDRDPKFRRNWWPWGSAQRETTRVDAKVGLMRSRATFWLSPDLPVGVLLLDPTPKAGYPLWRGYGNWDNIPPFENHLYAQIPTPHDDIPPSQRRKQADTNESWFEEYLYWAQRSVSVVKSPDTIEGKLPSIPIQSLLHLICGDWLIFADYLKTRLNQIDWAIVRPSFFPKADTDTRQQSLDKLHFWRRTTPQARDMLNNCVRQTFTFKRHPSMAQLIEPYDYDYKAVAERLNEHERRIDRLSSAVNSAISLDDAGSTSNLTILASIFIPPGLIATLLSMNTDPLVELFPALKWWAIVSTTVATVIVGVLLGLGSVHGWLVKLKSLLPKLSLPTLETIISVGNKKQKWKTNSMV</sequence>
<dbReference type="GO" id="GO:0046873">
    <property type="term" value="F:metal ion transmembrane transporter activity"/>
    <property type="evidence" value="ECO:0007669"/>
    <property type="project" value="InterPro"/>
</dbReference>
<dbReference type="Pfam" id="PF01544">
    <property type="entry name" value="CorA"/>
    <property type="match status" value="1"/>
</dbReference>